<dbReference type="Proteomes" id="UP000199588">
    <property type="component" value="Unassembled WGS sequence"/>
</dbReference>
<comment type="caution">
    <text evidence="7">The sequence shown here is derived from an EMBL/GenBank/DDBJ whole genome shotgun (WGS) entry which is preliminary data.</text>
</comment>
<evidence type="ECO:0000313" key="8">
    <source>
        <dbReference type="Proteomes" id="UP000199588"/>
    </source>
</evidence>
<comment type="pathway">
    <text evidence="3 4">Cofactor biosynthesis; coenzyme A biosynthesis; CoA from (R)-pantothenate: step 2/5.</text>
</comment>
<feature type="binding site" evidence="3">
    <location>
        <position position="349"/>
    </location>
    <ligand>
        <name>CTP</name>
        <dbReference type="ChEBI" id="CHEBI:37563"/>
    </ligand>
</feature>
<comment type="cofactor">
    <cofactor evidence="3">
        <name>Mg(2+)</name>
        <dbReference type="ChEBI" id="CHEBI:18420"/>
    </cofactor>
</comment>
<keyword evidence="3" id="KW-0460">Magnesium</keyword>
<comment type="catalytic activity">
    <reaction evidence="3 4">
        <text>(R)-4'-phosphopantothenate + L-cysteine + CTP = N-[(R)-4-phosphopantothenoyl]-L-cysteine + CMP + diphosphate + H(+)</text>
        <dbReference type="Rhea" id="RHEA:19397"/>
        <dbReference type="ChEBI" id="CHEBI:10986"/>
        <dbReference type="ChEBI" id="CHEBI:15378"/>
        <dbReference type="ChEBI" id="CHEBI:33019"/>
        <dbReference type="ChEBI" id="CHEBI:35235"/>
        <dbReference type="ChEBI" id="CHEBI:37563"/>
        <dbReference type="ChEBI" id="CHEBI:59458"/>
        <dbReference type="ChEBI" id="CHEBI:60377"/>
        <dbReference type="EC" id="6.3.2.5"/>
    </reaction>
</comment>
<keyword evidence="8" id="KW-1185">Reference proteome</keyword>
<dbReference type="SUPFAM" id="SSF52507">
    <property type="entry name" value="Homo-oligomeric flavin-containing Cys decarboxylases, HFCD"/>
    <property type="match status" value="1"/>
</dbReference>
<feature type="domain" description="Flavoprotein" evidence="5">
    <location>
        <begin position="29"/>
        <end position="201"/>
    </location>
</feature>
<keyword evidence="2 3" id="KW-0456">Lyase</keyword>
<comment type="similarity">
    <text evidence="3 4">In the N-terminal section; belongs to the HFCD (homo-oligomeric flavin containing Cys decarboxylase) superfamily.</text>
</comment>
<dbReference type="GO" id="GO:0016874">
    <property type="term" value="F:ligase activity"/>
    <property type="evidence" value="ECO:0007669"/>
    <property type="project" value="UniProtKB-KW"/>
</dbReference>
<feature type="region of interest" description="Phosphopantothenate--cysteine ligase" evidence="3">
    <location>
        <begin position="214"/>
        <end position="423"/>
    </location>
</feature>
<reference evidence="7 8" key="1">
    <citation type="submission" date="2016-10" db="EMBL/GenBank/DDBJ databases">
        <authorList>
            <person name="Varghese N."/>
            <person name="Submissions S."/>
        </authorList>
    </citation>
    <scope>NUCLEOTIDE SEQUENCE [LARGE SCALE GENOMIC DNA]</scope>
    <source>
        <strain evidence="7 8">DSM 22022</strain>
    </source>
</reference>
<dbReference type="PANTHER" id="PTHR14359:SF6">
    <property type="entry name" value="PHOSPHOPANTOTHENOYLCYSTEINE DECARBOXYLASE"/>
    <property type="match status" value="1"/>
</dbReference>
<keyword evidence="3" id="KW-0479">Metal-binding</keyword>
<dbReference type="HAMAP" id="MF_02225">
    <property type="entry name" value="CoaBC"/>
    <property type="match status" value="1"/>
</dbReference>
<comment type="function">
    <text evidence="3">Catalyzes two sequential steps in the biosynthesis of coenzyme A. In the first step cysteine is conjugated to 4'-phosphopantothenate to form 4-phosphopantothenoylcysteine. In the second step the latter compound is decarboxylated to form 4'-phosphopantotheine.</text>
</comment>
<proteinExistence type="inferred from homology"/>
<dbReference type="InterPro" id="IPR007085">
    <property type="entry name" value="DNA/pantothenate-metab_flavo_C"/>
</dbReference>
<dbReference type="EC" id="6.3.2.5" evidence="3"/>
<dbReference type="Gene3D" id="3.40.50.1950">
    <property type="entry name" value="Flavin prenyltransferase-like"/>
    <property type="match status" value="1"/>
</dbReference>
<feature type="domain" description="DNA/pantothenate metabolism flavoprotein C-terminal" evidence="6">
    <location>
        <begin position="210"/>
        <end position="419"/>
    </location>
</feature>
<feature type="region of interest" description="Phosphopantothenoylcysteine decarboxylase" evidence="3">
    <location>
        <begin position="1"/>
        <end position="213"/>
    </location>
</feature>
<dbReference type="InterPro" id="IPR035929">
    <property type="entry name" value="CoaB-like_sf"/>
</dbReference>
<evidence type="ECO:0000259" key="6">
    <source>
        <dbReference type="Pfam" id="PF04127"/>
    </source>
</evidence>
<evidence type="ECO:0000256" key="3">
    <source>
        <dbReference type="HAMAP-Rule" id="MF_02225"/>
    </source>
</evidence>
<evidence type="ECO:0000256" key="2">
    <source>
        <dbReference type="ARBA" id="ARBA00023239"/>
    </source>
</evidence>
<feature type="binding site" evidence="3">
    <location>
        <begin position="296"/>
        <end position="298"/>
    </location>
    <ligand>
        <name>CTP</name>
        <dbReference type="ChEBI" id="CHEBI:37563"/>
    </ligand>
</feature>
<feature type="binding site" evidence="3">
    <location>
        <begin position="330"/>
        <end position="333"/>
    </location>
    <ligand>
        <name>CTP</name>
        <dbReference type="ChEBI" id="CHEBI:37563"/>
    </ligand>
</feature>
<comment type="similarity">
    <text evidence="3 4">In the C-terminal section; belongs to the PPC synthetase family.</text>
</comment>
<dbReference type="NCBIfam" id="TIGR00521">
    <property type="entry name" value="coaBC_dfp"/>
    <property type="match status" value="1"/>
</dbReference>
<keyword evidence="3 4" id="KW-0436">Ligase</keyword>
<evidence type="ECO:0000256" key="1">
    <source>
        <dbReference type="ARBA" id="ARBA00022793"/>
    </source>
</evidence>
<keyword evidence="1 3" id="KW-0210">Decarboxylase</keyword>
<feature type="binding site" evidence="3">
    <location>
        <position position="312"/>
    </location>
    <ligand>
        <name>CTP</name>
        <dbReference type="ChEBI" id="CHEBI:37563"/>
    </ligand>
</feature>
<organism evidence="7 8">
    <name type="scientific">Basfia succiniciproducens</name>
    <dbReference type="NCBI Taxonomy" id="653940"/>
    <lineage>
        <taxon>Bacteria</taxon>
        <taxon>Pseudomonadati</taxon>
        <taxon>Pseudomonadota</taxon>
        <taxon>Gammaproteobacteria</taxon>
        <taxon>Pasteurellales</taxon>
        <taxon>Pasteurellaceae</taxon>
        <taxon>Basfia</taxon>
    </lineage>
</organism>
<feature type="binding site" evidence="3">
    <location>
        <position position="363"/>
    </location>
    <ligand>
        <name>CTP</name>
        <dbReference type="ChEBI" id="CHEBI:37563"/>
    </ligand>
</feature>
<feature type="active site" description="Proton donor" evidence="3">
    <location>
        <position position="181"/>
    </location>
</feature>
<dbReference type="EMBL" id="FMUQ01000014">
    <property type="protein sequence ID" value="SCY18366.1"/>
    <property type="molecule type" value="Genomic_DNA"/>
</dbReference>
<dbReference type="Pfam" id="PF02441">
    <property type="entry name" value="Flavoprotein"/>
    <property type="match status" value="1"/>
</dbReference>
<accession>A0A1G5DUD8</accession>
<dbReference type="InterPro" id="IPR005252">
    <property type="entry name" value="CoaBC"/>
</dbReference>
<dbReference type="Pfam" id="PF04127">
    <property type="entry name" value="DFP"/>
    <property type="match status" value="1"/>
</dbReference>
<dbReference type="SUPFAM" id="SSF102645">
    <property type="entry name" value="CoaB-like"/>
    <property type="match status" value="1"/>
</dbReference>
<dbReference type="InterPro" id="IPR036551">
    <property type="entry name" value="Flavin_trans-like"/>
</dbReference>
<gene>
    <name evidence="3" type="primary">coaBC</name>
    <name evidence="7" type="ORF">SAMN02910354_01770</name>
</gene>
<protein>
    <recommendedName>
        <fullName evidence="3">Coenzyme A biosynthesis bifunctional protein CoaBC</fullName>
    </recommendedName>
    <alternativeName>
        <fullName evidence="3">DNA/pantothenate metabolism flavoprotein</fullName>
    </alternativeName>
    <alternativeName>
        <fullName evidence="3">Phosphopantothenoylcysteine synthetase/decarboxylase</fullName>
        <shortName evidence="3">PPCS-PPCDC</shortName>
    </alternativeName>
    <domain>
        <recommendedName>
            <fullName evidence="3">Phosphopantothenoylcysteine decarboxylase</fullName>
            <shortName evidence="3">PPC decarboxylase</shortName>
            <shortName evidence="3">PPC-DC</shortName>
            <ecNumber evidence="3">4.1.1.36</ecNumber>
        </recommendedName>
        <alternativeName>
            <fullName evidence="3">CoaC</fullName>
        </alternativeName>
    </domain>
    <domain>
        <recommendedName>
            <fullName evidence="3">Phosphopantothenate--cysteine ligase</fullName>
            <ecNumber evidence="3">6.3.2.5</ecNumber>
        </recommendedName>
        <alternativeName>
            <fullName evidence="3">CoaB</fullName>
        </alternativeName>
        <alternativeName>
            <fullName evidence="3">Phosphopantothenoylcysteine synthetase</fullName>
            <shortName evidence="3">PPC synthetase</shortName>
            <shortName evidence="3">PPC-S</shortName>
        </alternativeName>
    </domain>
</protein>
<keyword evidence="3 4" id="KW-0288">FMN</keyword>
<evidence type="ECO:0000259" key="5">
    <source>
        <dbReference type="Pfam" id="PF02441"/>
    </source>
</evidence>
<dbReference type="PANTHER" id="PTHR14359">
    <property type="entry name" value="HOMO-OLIGOMERIC FLAVIN CONTAINING CYS DECARBOXYLASE FAMILY"/>
    <property type="match status" value="1"/>
</dbReference>
<name>A0A1G5DUD8_9PAST</name>
<evidence type="ECO:0000313" key="7">
    <source>
        <dbReference type="EMBL" id="SCY18366.1"/>
    </source>
</evidence>
<dbReference type="EC" id="4.1.1.36" evidence="3"/>
<dbReference type="InterPro" id="IPR003382">
    <property type="entry name" value="Flavoprotein"/>
</dbReference>
<comment type="cofactor">
    <cofactor evidence="3">
        <name>FMN</name>
        <dbReference type="ChEBI" id="CHEBI:58210"/>
    </cofactor>
    <text evidence="3">Binds 1 FMN per subunit.</text>
</comment>
<comment type="pathway">
    <text evidence="3 4">Cofactor biosynthesis; coenzyme A biosynthesis; CoA from (R)-pantothenate: step 3/5.</text>
</comment>
<feature type="binding site" evidence="3">
    <location>
        <position position="367"/>
    </location>
    <ligand>
        <name>CTP</name>
        <dbReference type="ChEBI" id="CHEBI:37563"/>
    </ligand>
</feature>
<feature type="binding site" evidence="3">
    <location>
        <position position="302"/>
    </location>
    <ligand>
        <name>CTP</name>
        <dbReference type="ChEBI" id="CHEBI:37563"/>
    </ligand>
</feature>
<dbReference type="Gene3D" id="3.40.50.10300">
    <property type="entry name" value="CoaB-like"/>
    <property type="match status" value="1"/>
</dbReference>
<keyword evidence="3" id="KW-0511">Multifunctional enzyme</keyword>
<comment type="catalytic activity">
    <reaction evidence="3 4">
        <text>N-[(R)-4-phosphopantothenoyl]-L-cysteine + H(+) = (R)-4'-phosphopantetheine + CO2</text>
        <dbReference type="Rhea" id="RHEA:16793"/>
        <dbReference type="ChEBI" id="CHEBI:15378"/>
        <dbReference type="ChEBI" id="CHEBI:16526"/>
        <dbReference type="ChEBI" id="CHEBI:59458"/>
        <dbReference type="ChEBI" id="CHEBI:61723"/>
        <dbReference type="EC" id="4.1.1.36"/>
    </reaction>
</comment>
<sequence>MSELVCLYLMFPKLWFLGAGGVMRNLNGKRIVVGITGGIAAYKTIEFIRLLRKSNAEVRVVLTAAAAEFVTPLTLQAISGNPVAQSLLDPQAELAMGHIELAKWADAIIIAPASADFIARFTVGMANDLLSTVCLASAAPIFLAPAMNQQMFSQAVTRQNLKSLAERGVKLIGPNSGFQACGDVGAGRMSEPAEIYAALCEALFLRQDLLGIKVAITAGPTREAIDPVRYISNHSSGKMGFAIAQAFADRGAEVTLISGPVNLAAPDKVNRINVVSARQMWQQSMKSAVENHIFIGCAAVADYRVAEVSEQKIKKTDDNDELTLNLIKNPDIIADVAHLTENRPFVVGFAAETQNVEQYAKDKLQRKNLDLICANDVVGGSVFGAEQNTLHLFWQNGEKVLPTDTKKALAKSLVQEIIELYRK</sequence>
<evidence type="ECO:0000256" key="4">
    <source>
        <dbReference type="RuleBase" id="RU364078"/>
    </source>
</evidence>
<keyword evidence="3 4" id="KW-0285">Flavoprotein</keyword>
<comment type="function">
    <text evidence="4">Catalyzes two steps in the biosynthesis of coenzyme A. In the first step cysteine is conjugated to 4'-phosphopantothenate to form 4-phosphopantothenoylcysteine, in the latter compound is decarboxylated to form 4'-phosphopantotheine.</text>
</comment>